<proteinExistence type="predicted"/>
<protein>
    <submittedName>
        <fullName evidence="1">Uncharacterized protein</fullName>
    </submittedName>
</protein>
<evidence type="ECO:0000313" key="1">
    <source>
        <dbReference type="EMBL" id="WHZ57094.1"/>
    </source>
</evidence>
<organism evidence="1 2">
    <name type="scientific">Metabacillus hrfriensis</name>
    <dbReference type="NCBI Taxonomy" id="3048891"/>
    <lineage>
        <taxon>Bacteria</taxon>
        <taxon>Bacillati</taxon>
        <taxon>Bacillota</taxon>
        <taxon>Bacilli</taxon>
        <taxon>Bacillales</taxon>
        <taxon>Bacillaceae</taxon>
        <taxon>Metabacillus</taxon>
    </lineage>
</organism>
<keyword evidence="2" id="KW-1185">Reference proteome</keyword>
<dbReference type="Proteomes" id="UP001226091">
    <property type="component" value="Chromosome"/>
</dbReference>
<dbReference type="EMBL" id="CP126116">
    <property type="protein sequence ID" value="WHZ57094.1"/>
    <property type="molecule type" value="Genomic_DNA"/>
</dbReference>
<name>A0ACD4R9H1_9BACI</name>
<gene>
    <name evidence="1" type="ORF">QLQ22_20905</name>
</gene>
<evidence type="ECO:0000313" key="2">
    <source>
        <dbReference type="Proteomes" id="UP001226091"/>
    </source>
</evidence>
<accession>A0ACD4R9H1</accession>
<sequence>MRLLLVCAYDSERIPDWLNTALMTCHEFIMTEDGVVLSNLYIKSESKLS</sequence>
<reference evidence="2" key="1">
    <citation type="journal article" date="2025" name="Aquaculture">
        <title>Assessment of the bioflocculant production and safety properties of Metabacillus hrfriensis sp. nov. based on phenotypic and whole-genome sequencing analysis.</title>
        <authorList>
            <person name="Zhang R."/>
            <person name="Zhao Z."/>
            <person name="Luo L."/>
            <person name="Wang S."/>
            <person name="Guo K."/>
            <person name="Xu W."/>
        </authorList>
    </citation>
    <scope>NUCLEOTIDE SEQUENCE [LARGE SCALE GENOMIC DNA]</scope>
    <source>
        <strain evidence="2">CT-WN-B3</strain>
    </source>
</reference>